<name>A0A0G1S4N1_9BACT</name>
<dbReference type="SUPFAM" id="SSF52540">
    <property type="entry name" value="P-loop containing nucleoside triphosphate hydrolases"/>
    <property type="match status" value="1"/>
</dbReference>
<dbReference type="PROSITE" id="PS51195">
    <property type="entry name" value="Q_MOTIF"/>
    <property type="match status" value="1"/>
</dbReference>
<dbReference type="STRING" id="1618364.UX86_C0008G0036"/>
<evidence type="ECO:0000256" key="4">
    <source>
        <dbReference type="ARBA" id="ARBA00022840"/>
    </source>
</evidence>
<dbReference type="PATRIC" id="fig|1618364.3.peg.318"/>
<dbReference type="CDD" id="cd18787">
    <property type="entry name" value="SF2_C_DEAD"/>
    <property type="match status" value="1"/>
</dbReference>
<feature type="domain" description="Helicase C-terminal" evidence="8">
    <location>
        <begin position="254"/>
        <end position="385"/>
    </location>
</feature>
<dbReference type="EMBL" id="LCNU01000008">
    <property type="protein sequence ID" value="KKU64464.1"/>
    <property type="molecule type" value="Genomic_DNA"/>
</dbReference>
<dbReference type="SMART" id="SM00487">
    <property type="entry name" value="DEXDc"/>
    <property type="match status" value="1"/>
</dbReference>
<dbReference type="InterPro" id="IPR044742">
    <property type="entry name" value="DEAD/DEAH_RhlB"/>
</dbReference>
<protein>
    <submittedName>
        <fullName evidence="10">ATP-dependent RNA helicase RhlE</fullName>
    </submittedName>
</protein>
<comment type="similarity">
    <text evidence="5">Belongs to the DEAD box helicase family.</text>
</comment>
<evidence type="ECO:0000256" key="2">
    <source>
        <dbReference type="ARBA" id="ARBA00022801"/>
    </source>
</evidence>
<sequence length="385" mass="43495">MNRFNRYPTRQPRHRIKSFDPSFLVKNGTNGHTPATETVYSIRNSFSDFGFQNQLMNNINYRQFPKPTPIQDQVIPLLLTGKDVVGLANTGTGKTASFLLPLIQKVSQDRSQKVLIMAPTRELATQIEEELRLFSREMRIYSALCIGGVGINGQIHRLRFNPNFVIGTPGRLKDLQQQGKISFTEFNNVVLDEVDRMLDMGFIHDMTQILSALPVRRQSAFFSATASPEVLRIMNRFLTQPTTISIKTNTVLTNITQEVVKTNGQDKVNVLHDLLVQQGFDKVLVFGRTKWGLEKLANDLSRRGFAVASIHGNKSQGQRKRSLEEFKSNRVKVLLATDVASRGLDIDNITHVINFDLPESYDDYIHRIGRTGRANKKGKAVTLIP</sequence>
<dbReference type="InterPro" id="IPR027417">
    <property type="entry name" value="P-loop_NTPase"/>
</dbReference>
<organism evidence="10 11">
    <name type="scientific">Candidatus Amesbacteria bacterium GW2011_GWC1_47_15</name>
    <dbReference type="NCBI Taxonomy" id="1618364"/>
    <lineage>
        <taxon>Bacteria</taxon>
        <taxon>Candidatus Amesiibacteriota</taxon>
    </lineage>
</organism>
<dbReference type="Proteomes" id="UP000034502">
    <property type="component" value="Unassembled WGS sequence"/>
</dbReference>
<keyword evidence="1" id="KW-0547">Nucleotide-binding</keyword>
<dbReference type="GO" id="GO:0005524">
    <property type="term" value="F:ATP binding"/>
    <property type="evidence" value="ECO:0007669"/>
    <property type="project" value="UniProtKB-KW"/>
</dbReference>
<dbReference type="InterPro" id="IPR014014">
    <property type="entry name" value="RNA_helicase_DEAD_Q_motif"/>
</dbReference>
<proteinExistence type="inferred from homology"/>
<feature type="domain" description="Helicase ATP-binding" evidence="7">
    <location>
        <begin position="75"/>
        <end position="244"/>
    </location>
</feature>
<comment type="caution">
    <text evidence="10">The sequence shown here is derived from an EMBL/GenBank/DDBJ whole genome shotgun (WGS) entry which is preliminary data.</text>
</comment>
<dbReference type="Pfam" id="PF00271">
    <property type="entry name" value="Helicase_C"/>
    <property type="match status" value="1"/>
</dbReference>
<gene>
    <name evidence="10" type="ORF">UX86_C0008G0036</name>
</gene>
<evidence type="ECO:0000313" key="10">
    <source>
        <dbReference type="EMBL" id="KKU64464.1"/>
    </source>
</evidence>
<keyword evidence="3 10" id="KW-0347">Helicase</keyword>
<keyword evidence="4" id="KW-0067">ATP-binding</keyword>
<dbReference type="CDD" id="cd00268">
    <property type="entry name" value="DEADc"/>
    <property type="match status" value="1"/>
</dbReference>
<evidence type="ECO:0000256" key="3">
    <source>
        <dbReference type="ARBA" id="ARBA00022806"/>
    </source>
</evidence>
<dbReference type="Gene3D" id="3.40.50.300">
    <property type="entry name" value="P-loop containing nucleotide triphosphate hydrolases"/>
    <property type="match status" value="2"/>
</dbReference>
<dbReference type="GO" id="GO:0003676">
    <property type="term" value="F:nucleic acid binding"/>
    <property type="evidence" value="ECO:0007669"/>
    <property type="project" value="InterPro"/>
</dbReference>
<evidence type="ECO:0000259" key="7">
    <source>
        <dbReference type="PROSITE" id="PS51192"/>
    </source>
</evidence>
<dbReference type="PROSITE" id="PS51192">
    <property type="entry name" value="HELICASE_ATP_BIND_1"/>
    <property type="match status" value="1"/>
</dbReference>
<keyword evidence="2" id="KW-0378">Hydrolase</keyword>
<evidence type="ECO:0000256" key="6">
    <source>
        <dbReference type="PROSITE-ProRule" id="PRU00552"/>
    </source>
</evidence>
<dbReference type="InterPro" id="IPR001650">
    <property type="entry name" value="Helicase_C-like"/>
</dbReference>
<evidence type="ECO:0000259" key="8">
    <source>
        <dbReference type="PROSITE" id="PS51194"/>
    </source>
</evidence>
<reference evidence="10 11" key="1">
    <citation type="journal article" date="2015" name="Nature">
        <title>rRNA introns, odd ribosomes, and small enigmatic genomes across a large radiation of phyla.</title>
        <authorList>
            <person name="Brown C.T."/>
            <person name="Hug L.A."/>
            <person name="Thomas B.C."/>
            <person name="Sharon I."/>
            <person name="Castelle C.J."/>
            <person name="Singh A."/>
            <person name="Wilkins M.J."/>
            <person name="Williams K.H."/>
            <person name="Banfield J.F."/>
        </authorList>
    </citation>
    <scope>NUCLEOTIDE SEQUENCE [LARGE SCALE GENOMIC DNA]</scope>
</reference>
<evidence type="ECO:0000313" key="11">
    <source>
        <dbReference type="Proteomes" id="UP000034502"/>
    </source>
</evidence>
<evidence type="ECO:0000256" key="5">
    <source>
        <dbReference type="ARBA" id="ARBA00038437"/>
    </source>
</evidence>
<dbReference type="PANTHER" id="PTHR47959">
    <property type="entry name" value="ATP-DEPENDENT RNA HELICASE RHLE-RELATED"/>
    <property type="match status" value="1"/>
</dbReference>
<dbReference type="PANTHER" id="PTHR47959:SF13">
    <property type="entry name" value="ATP-DEPENDENT RNA HELICASE RHLE"/>
    <property type="match status" value="1"/>
</dbReference>
<accession>A0A0G1S4N1</accession>
<dbReference type="GO" id="GO:0005829">
    <property type="term" value="C:cytosol"/>
    <property type="evidence" value="ECO:0007669"/>
    <property type="project" value="TreeGrafter"/>
</dbReference>
<dbReference type="SMART" id="SM00490">
    <property type="entry name" value="HELICc"/>
    <property type="match status" value="1"/>
</dbReference>
<dbReference type="AlphaFoldDB" id="A0A0G1S4N1"/>
<feature type="short sequence motif" description="Q motif" evidence="6">
    <location>
        <begin position="44"/>
        <end position="72"/>
    </location>
</feature>
<dbReference type="GO" id="GO:0003724">
    <property type="term" value="F:RNA helicase activity"/>
    <property type="evidence" value="ECO:0007669"/>
    <property type="project" value="InterPro"/>
</dbReference>
<evidence type="ECO:0000256" key="1">
    <source>
        <dbReference type="ARBA" id="ARBA00022741"/>
    </source>
</evidence>
<dbReference type="Pfam" id="PF00270">
    <property type="entry name" value="DEAD"/>
    <property type="match status" value="1"/>
</dbReference>
<dbReference type="PROSITE" id="PS51194">
    <property type="entry name" value="HELICASE_CTER"/>
    <property type="match status" value="1"/>
</dbReference>
<dbReference type="InterPro" id="IPR050079">
    <property type="entry name" value="DEAD_box_RNA_helicase"/>
</dbReference>
<dbReference type="InterPro" id="IPR011545">
    <property type="entry name" value="DEAD/DEAH_box_helicase_dom"/>
</dbReference>
<dbReference type="InterPro" id="IPR014001">
    <property type="entry name" value="Helicase_ATP-bd"/>
</dbReference>
<evidence type="ECO:0000259" key="9">
    <source>
        <dbReference type="PROSITE" id="PS51195"/>
    </source>
</evidence>
<feature type="domain" description="DEAD-box RNA helicase Q" evidence="9">
    <location>
        <begin position="44"/>
        <end position="72"/>
    </location>
</feature>
<dbReference type="GO" id="GO:0016787">
    <property type="term" value="F:hydrolase activity"/>
    <property type="evidence" value="ECO:0007669"/>
    <property type="project" value="UniProtKB-KW"/>
</dbReference>